<keyword evidence="2" id="KW-0863">Zinc-finger</keyword>
<dbReference type="AlphaFoldDB" id="A0A087TGU2"/>
<reference evidence="6 7" key="1">
    <citation type="submission" date="2013-11" db="EMBL/GenBank/DDBJ databases">
        <title>Genome sequencing of Stegodyphus mimosarum.</title>
        <authorList>
            <person name="Bechsgaard J."/>
        </authorList>
    </citation>
    <scope>NUCLEOTIDE SEQUENCE [LARGE SCALE GENOMIC DNA]</scope>
</reference>
<evidence type="ECO:0000256" key="1">
    <source>
        <dbReference type="ARBA" id="ARBA00022723"/>
    </source>
</evidence>
<gene>
    <name evidence="6" type="ORF">X975_09095</name>
</gene>
<dbReference type="SUPFAM" id="SSF57716">
    <property type="entry name" value="Glucocorticoid receptor-like (DNA-binding domain)"/>
    <property type="match status" value="1"/>
</dbReference>
<feature type="domain" description="THAP-type" evidence="5">
    <location>
        <begin position="2"/>
        <end position="49"/>
    </location>
</feature>
<dbReference type="OrthoDB" id="6432112at2759"/>
<dbReference type="GO" id="GO:0003677">
    <property type="term" value="F:DNA binding"/>
    <property type="evidence" value="ECO:0007669"/>
    <property type="project" value="UniProtKB-KW"/>
</dbReference>
<name>A0A087TGU2_STEMI</name>
<dbReference type="Proteomes" id="UP000054359">
    <property type="component" value="Unassembled WGS sequence"/>
</dbReference>
<evidence type="ECO:0000313" key="7">
    <source>
        <dbReference type="Proteomes" id="UP000054359"/>
    </source>
</evidence>
<keyword evidence="7" id="KW-1185">Reference proteome</keyword>
<protein>
    <recommendedName>
        <fullName evidence="5">THAP-type domain-containing protein</fullName>
    </recommendedName>
</protein>
<accession>A0A087TGU2</accession>
<evidence type="ECO:0000256" key="4">
    <source>
        <dbReference type="ARBA" id="ARBA00023125"/>
    </source>
</evidence>
<dbReference type="GO" id="GO:0008270">
    <property type="term" value="F:zinc ion binding"/>
    <property type="evidence" value="ECO:0007669"/>
    <property type="project" value="UniProtKB-KW"/>
</dbReference>
<sequence length="56" mass="6875">MVIRCSAYRRKENFVKGEGPVTFHSFPEDPERQKQWEVQLQHENFKVTEYYTKLLR</sequence>
<evidence type="ECO:0000259" key="5">
    <source>
        <dbReference type="Pfam" id="PF05485"/>
    </source>
</evidence>
<dbReference type="InterPro" id="IPR006612">
    <property type="entry name" value="THAP_Znf"/>
</dbReference>
<evidence type="ECO:0000256" key="2">
    <source>
        <dbReference type="ARBA" id="ARBA00022771"/>
    </source>
</evidence>
<keyword evidence="4" id="KW-0238">DNA-binding</keyword>
<proteinExistence type="predicted"/>
<feature type="non-terminal residue" evidence="6">
    <location>
        <position position="56"/>
    </location>
</feature>
<evidence type="ECO:0000256" key="3">
    <source>
        <dbReference type="ARBA" id="ARBA00022833"/>
    </source>
</evidence>
<keyword evidence="3" id="KW-0862">Zinc</keyword>
<keyword evidence="1" id="KW-0479">Metal-binding</keyword>
<evidence type="ECO:0000313" key="6">
    <source>
        <dbReference type="EMBL" id="KFM64331.1"/>
    </source>
</evidence>
<dbReference type="EMBL" id="KK115166">
    <property type="protein sequence ID" value="KFM64331.1"/>
    <property type="molecule type" value="Genomic_DNA"/>
</dbReference>
<dbReference type="Pfam" id="PF05485">
    <property type="entry name" value="THAP"/>
    <property type="match status" value="1"/>
</dbReference>
<organism evidence="6 7">
    <name type="scientific">Stegodyphus mimosarum</name>
    <name type="common">African social velvet spider</name>
    <dbReference type="NCBI Taxonomy" id="407821"/>
    <lineage>
        <taxon>Eukaryota</taxon>
        <taxon>Metazoa</taxon>
        <taxon>Ecdysozoa</taxon>
        <taxon>Arthropoda</taxon>
        <taxon>Chelicerata</taxon>
        <taxon>Arachnida</taxon>
        <taxon>Araneae</taxon>
        <taxon>Araneomorphae</taxon>
        <taxon>Entelegynae</taxon>
        <taxon>Eresoidea</taxon>
        <taxon>Eresidae</taxon>
        <taxon>Stegodyphus</taxon>
    </lineage>
</organism>